<evidence type="ECO:0000256" key="3">
    <source>
        <dbReference type="ARBA" id="ARBA00022475"/>
    </source>
</evidence>
<evidence type="ECO:0000256" key="6">
    <source>
        <dbReference type="ARBA" id="ARBA00022989"/>
    </source>
</evidence>
<keyword evidence="3" id="KW-1003">Cell membrane</keyword>
<comment type="subcellular location">
    <subcellularLocation>
        <location evidence="1">Cell membrane</location>
        <topology evidence="1">Multi-pass membrane protein</topology>
    </subcellularLocation>
</comment>
<gene>
    <name evidence="10" type="ORF">IAD51_04350</name>
</gene>
<comment type="similarity">
    <text evidence="2">Belongs to the ArsB family.</text>
</comment>
<dbReference type="PANTHER" id="PTHR43302">
    <property type="entry name" value="TRANSPORTER ARSB-RELATED"/>
    <property type="match status" value="1"/>
</dbReference>
<feature type="transmembrane region" description="Helical" evidence="8">
    <location>
        <begin position="73"/>
        <end position="92"/>
    </location>
</feature>
<feature type="transmembrane region" description="Helical" evidence="8">
    <location>
        <begin position="298"/>
        <end position="317"/>
    </location>
</feature>
<feature type="transmembrane region" description="Helical" evidence="8">
    <location>
        <begin position="150"/>
        <end position="169"/>
    </location>
</feature>
<feature type="transmembrane region" description="Helical" evidence="8">
    <location>
        <begin position="381"/>
        <end position="398"/>
    </location>
</feature>
<evidence type="ECO:0000256" key="2">
    <source>
        <dbReference type="ARBA" id="ARBA00006433"/>
    </source>
</evidence>
<evidence type="ECO:0000256" key="7">
    <source>
        <dbReference type="ARBA" id="ARBA00023136"/>
    </source>
</evidence>
<reference evidence="10" key="1">
    <citation type="submission" date="2020-10" db="EMBL/GenBank/DDBJ databases">
        <authorList>
            <person name="Gilroy R."/>
        </authorList>
    </citation>
    <scope>NUCLEOTIDE SEQUENCE</scope>
    <source>
        <strain evidence="10">1063</strain>
    </source>
</reference>
<keyword evidence="9" id="KW-0732">Signal</keyword>
<feature type="transmembrane region" description="Helical" evidence="8">
    <location>
        <begin position="410"/>
        <end position="434"/>
    </location>
</feature>
<feature type="transmembrane region" description="Helical" evidence="8">
    <location>
        <begin position="34"/>
        <end position="52"/>
    </location>
</feature>
<dbReference type="AlphaFoldDB" id="A0A9D1HS18"/>
<dbReference type="EMBL" id="DVMN01000076">
    <property type="protein sequence ID" value="HIU21446.1"/>
    <property type="molecule type" value="Genomic_DNA"/>
</dbReference>
<evidence type="ECO:0000313" key="10">
    <source>
        <dbReference type="EMBL" id="HIU21446.1"/>
    </source>
</evidence>
<dbReference type="GO" id="GO:0046685">
    <property type="term" value="P:response to arsenic-containing substance"/>
    <property type="evidence" value="ECO:0007669"/>
    <property type="project" value="UniProtKB-KW"/>
</dbReference>
<dbReference type="Pfam" id="PF02040">
    <property type="entry name" value="ArsB"/>
    <property type="match status" value="1"/>
</dbReference>
<evidence type="ECO:0000256" key="8">
    <source>
        <dbReference type="SAM" id="Phobius"/>
    </source>
</evidence>
<feature type="chain" id="PRO_5038535957" evidence="9">
    <location>
        <begin position="26"/>
        <end position="435"/>
    </location>
</feature>
<evidence type="ECO:0000256" key="5">
    <source>
        <dbReference type="ARBA" id="ARBA00022849"/>
    </source>
</evidence>
<dbReference type="PRINTS" id="PR00758">
    <property type="entry name" value="ARSENICPUMP"/>
</dbReference>
<dbReference type="InterPro" id="IPR000802">
    <property type="entry name" value="Arsenical_pump_ArsB"/>
</dbReference>
<feature type="transmembrane region" description="Helical" evidence="8">
    <location>
        <begin position="232"/>
        <end position="252"/>
    </location>
</feature>
<evidence type="ECO:0000256" key="1">
    <source>
        <dbReference type="ARBA" id="ARBA00004651"/>
    </source>
</evidence>
<protein>
    <submittedName>
        <fullName evidence="10">Anion permease</fullName>
    </submittedName>
</protein>
<dbReference type="GO" id="GO:0015105">
    <property type="term" value="F:arsenite transmembrane transporter activity"/>
    <property type="evidence" value="ECO:0007669"/>
    <property type="project" value="InterPro"/>
</dbReference>
<keyword evidence="6 8" id="KW-1133">Transmembrane helix</keyword>
<comment type="caution">
    <text evidence="10">The sequence shown here is derived from an EMBL/GenBank/DDBJ whole genome shotgun (WGS) entry which is preliminary data.</text>
</comment>
<organism evidence="10 11">
    <name type="scientific">Candidatus Limadaptatus stercorigallinarum</name>
    <dbReference type="NCBI Taxonomy" id="2840845"/>
    <lineage>
        <taxon>Bacteria</taxon>
        <taxon>Bacillati</taxon>
        <taxon>Bacillota</taxon>
        <taxon>Clostridia</taxon>
        <taxon>Eubacteriales</taxon>
        <taxon>Candidatus Limadaptatus</taxon>
    </lineage>
</organism>
<keyword evidence="5" id="KW-0059">Arsenical resistance</keyword>
<feature type="transmembrane region" description="Helical" evidence="8">
    <location>
        <begin position="189"/>
        <end position="211"/>
    </location>
</feature>
<proteinExistence type="inferred from homology"/>
<feature type="transmembrane region" description="Helical" evidence="8">
    <location>
        <begin position="112"/>
        <end position="138"/>
    </location>
</feature>
<feature type="transmembrane region" description="Helical" evidence="8">
    <location>
        <begin position="258"/>
        <end position="278"/>
    </location>
</feature>
<feature type="signal peptide" evidence="9">
    <location>
        <begin position="1"/>
        <end position="25"/>
    </location>
</feature>
<evidence type="ECO:0000256" key="4">
    <source>
        <dbReference type="ARBA" id="ARBA00022692"/>
    </source>
</evidence>
<name>A0A9D1HS18_9FIRM</name>
<evidence type="ECO:0000313" key="11">
    <source>
        <dbReference type="Proteomes" id="UP000824088"/>
    </source>
</evidence>
<dbReference type="PANTHER" id="PTHR43302:SF5">
    <property type="entry name" value="TRANSPORTER ARSB-RELATED"/>
    <property type="match status" value="1"/>
</dbReference>
<keyword evidence="4 8" id="KW-0812">Transmembrane</keyword>
<dbReference type="Proteomes" id="UP000824088">
    <property type="component" value="Unassembled WGS sequence"/>
</dbReference>
<sequence length="435" mass="47434">MALSVSMLCLSCLSVVLATAFGAKAHIGKVHIRLYWVVPFVCAVVLLATGEVPLGQIEEQFFGDSDMNPLKTLAIFLSMSAMSVYLDKVGFFKYLATRVMKHAGTSQIKLFILLYLIISAVTIFTSNSTIVLTFTPFICYFAKNSNINPVPFVFMAYVAANTWSMFLVIGNTTNVYIATYFGVEFIEYVRMMALPTVFAAVTSFALLFLIFRKDLKEPLQASELEVTIRNKPALIVGVTGLGICTLLLIISSYIGLDMWIVCLCSAAAVMTGAVICFLAKKQSLLPLKKTAKRMPWHLIPFLLSMFVVVLSLMNNGVTEAIASVFDNRFSLLSFGALSAGASNLMNNLPMSMFFVGILSAVSEPNLMQAVFATVIGSNMGSLLTPVASMSAMMWLSIVKHKKVKFRFIDFVKKGVIITLPTLGAALGGLALMFAL</sequence>
<keyword evidence="7 8" id="KW-0472">Membrane</keyword>
<accession>A0A9D1HS18</accession>
<evidence type="ECO:0000256" key="9">
    <source>
        <dbReference type="SAM" id="SignalP"/>
    </source>
</evidence>
<reference evidence="10" key="2">
    <citation type="journal article" date="2021" name="PeerJ">
        <title>Extensive microbial diversity within the chicken gut microbiome revealed by metagenomics and culture.</title>
        <authorList>
            <person name="Gilroy R."/>
            <person name="Ravi A."/>
            <person name="Getino M."/>
            <person name="Pursley I."/>
            <person name="Horton D.L."/>
            <person name="Alikhan N.F."/>
            <person name="Baker D."/>
            <person name="Gharbi K."/>
            <person name="Hall N."/>
            <person name="Watson M."/>
            <person name="Adriaenssens E.M."/>
            <person name="Foster-Nyarko E."/>
            <person name="Jarju S."/>
            <person name="Secka A."/>
            <person name="Antonio M."/>
            <person name="Oren A."/>
            <person name="Chaudhuri R.R."/>
            <person name="La Ragione R."/>
            <person name="Hildebrand F."/>
            <person name="Pallen M.J."/>
        </authorList>
    </citation>
    <scope>NUCLEOTIDE SEQUENCE</scope>
    <source>
        <strain evidence="10">1063</strain>
    </source>
</reference>
<dbReference type="GO" id="GO:0005886">
    <property type="term" value="C:plasma membrane"/>
    <property type="evidence" value="ECO:0007669"/>
    <property type="project" value="UniProtKB-SubCell"/>
</dbReference>